<feature type="transmembrane region" description="Helical" evidence="1">
    <location>
        <begin position="155"/>
        <end position="172"/>
    </location>
</feature>
<keyword evidence="4" id="KW-0012">Acyltransferase</keyword>
<dbReference type="Pfam" id="PF19040">
    <property type="entry name" value="SGNH"/>
    <property type="match status" value="1"/>
</dbReference>
<comment type="caution">
    <text evidence="4">The sequence shown here is derived from an EMBL/GenBank/DDBJ whole genome shotgun (WGS) entry which is preliminary data.</text>
</comment>
<keyword evidence="1" id="KW-0472">Membrane</keyword>
<name>A0ABW4M509_9HYPH</name>
<dbReference type="InterPro" id="IPR043968">
    <property type="entry name" value="SGNH"/>
</dbReference>
<feature type="transmembrane region" description="Helical" evidence="1">
    <location>
        <begin position="325"/>
        <end position="343"/>
    </location>
</feature>
<reference evidence="5" key="1">
    <citation type="journal article" date="2019" name="Int. J. Syst. Evol. Microbiol.">
        <title>The Global Catalogue of Microorganisms (GCM) 10K type strain sequencing project: providing services to taxonomists for standard genome sequencing and annotation.</title>
        <authorList>
            <consortium name="The Broad Institute Genomics Platform"/>
            <consortium name="The Broad Institute Genome Sequencing Center for Infectious Disease"/>
            <person name="Wu L."/>
            <person name="Ma J."/>
        </authorList>
    </citation>
    <scope>NUCLEOTIDE SEQUENCE [LARGE SCALE GENOMIC DNA]</scope>
    <source>
        <strain evidence="5">CG52</strain>
    </source>
</reference>
<dbReference type="Proteomes" id="UP001597322">
    <property type="component" value="Unassembled WGS sequence"/>
</dbReference>
<feature type="transmembrane region" description="Helical" evidence="1">
    <location>
        <begin position="355"/>
        <end position="375"/>
    </location>
</feature>
<feature type="transmembrane region" description="Helical" evidence="1">
    <location>
        <begin position="285"/>
        <end position="305"/>
    </location>
</feature>
<evidence type="ECO:0000313" key="4">
    <source>
        <dbReference type="EMBL" id="MFD1745286.1"/>
    </source>
</evidence>
<keyword evidence="1" id="KW-1133">Transmembrane helix</keyword>
<proteinExistence type="predicted"/>
<dbReference type="PANTHER" id="PTHR23028">
    <property type="entry name" value="ACETYLTRANSFERASE"/>
    <property type="match status" value="1"/>
</dbReference>
<evidence type="ECO:0000259" key="2">
    <source>
        <dbReference type="Pfam" id="PF01757"/>
    </source>
</evidence>
<feature type="domain" description="SGNH" evidence="3">
    <location>
        <begin position="403"/>
        <end position="634"/>
    </location>
</feature>
<dbReference type="EC" id="2.3.1.-" evidence="4"/>
<keyword evidence="1" id="KW-0812">Transmembrane</keyword>
<keyword evidence="5" id="KW-1185">Reference proteome</keyword>
<evidence type="ECO:0000313" key="5">
    <source>
        <dbReference type="Proteomes" id="UP001597322"/>
    </source>
</evidence>
<feature type="transmembrane region" description="Helical" evidence="1">
    <location>
        <begin position="179"/>
        <end position="196"/>
    </location>
</feature>
<dbReference type="InterPro" id="IPR002656">
    <property type="entry name" value="Acyl_transf_3_dom"/>
</dbReference>
<evidence type="ECO:0000259" key="3">
    <source>
        <dbReference type="Pfam" id="PF19040"/>
    </source>
</evidence>
<keyword evidence="4" id="KW-0808">Transferase</keyword>
<feature type="transmembrane region" description="Helical" evidence="1">
    <location>
        <begin position="256"/>
        <end position="273"/>
    </location>
</feature>
<feature type="domain" description="Acyltransferase 3" evidence="2">
    <location>
        <begin position="19"/>
        <end position="340"/>
    </location>
</feature>
<gene>
    <name evidence="4" type="ORF">ACFSE1_07435</name>
</gene>
<feature type="transmembrane region" description="Helical" evidence="1">
    <location>
        <begin position="44"/>
        <end position="64"/>
    </location>
</feature>
<dbReference type="EMBL" id="JBHUEQ010000013">
    <property type="protein sequence ID" value="MFD1745286.1"/>
    <property type="molecule type" value="Genomic_DNA"/>
</dbReference>
<evidence type="ECO:0000256" key="1">
    <source>
        <dbReference type="SAM" id="Phobius"/>
    </source>
</evidence>
<dbReference type="PANTHER" id="PTHR23028:SF53">
    <property type="entry name" value="ACYL_TRANSF_3 DOMAIN-CONTAINING PROTEIN"/>
    <property type="match status" value="1"/>
</dbReference>
<protein>
    <submittedName>
        <fullName evidence="4">Acyltransferase family protein</fullName>
        <ecNumber evidence="4">2.3.1.-</ecNumber>
    </submittedName>
</protein>
<organism evidence="4 5">
    <name type="scientific">Rhizobium helianthi</name>
    <dbReference type="NCBI Taxonomy" id="1132695"/>
    <lineage>
        <taxon>Bacteria</taxon>
        <taxon>Pseudomonadati</taxon>
        <taxon>Pseudomonadota</taxon>
        <taxon>Alphaproteobacteria</taxon>
        <taxon>Hyphomicrobiales</taxon>
        <taxon>Rhizobiaceae</taxon>
        <taxon>Rhizobium/Agrobacterium group</taxon>
        <taxon>Rhizobium</taxon>
    </lineage>
</organism>
<dbReference type="InterPro" id="IPR050879">
    <property type="entry name" value="Acyltransferase_3"/>
</dbReference>
<dbReference type="GO" id="GO:0016746">
    <property type="term" value="F:acyltransferase activity"/>
    <property type="evidence" value="ECO:0007669"/>
    <property type="project" value="UniProtKB-KW"/>
</dbReference>
<dbReference type="RefSeq" id="WP_377398679.1">
    <property type="nucleotide sequence ID" value="NZ_JBHUEQ010000013.1"/>
</dbReference>
<feature type="transmembrane region" description="Helical" evidence="1">
    <location>
        <begin position="85"/>
        <end position="104"/>
    </location>
</feature>
<sequence>MFQTMKPVALGHPATYRPDIDGLRAVAVLSVILYHFGATWLPGGFTGVDVFFVISGYIITFHALNRLEKGTFTISDFYRRRIKRIAPPLILMISSVLAFGWLFLMPSEYAELAKSAAYAALGFGNLYFYHNTEYFDQAAETQPLLHTWSLGVEEQFYFVWPLILLVGLRLVANKSVLRMTLAAAVMLGFIYAVWQTSDNSKAAFYLPHPRAWEIGLGALIAFMPKISSAKIGETLSAMGLILIGWSAFTISQQDLFPGLNASYACLGAALVIWPKANASTCSKLLSLSFLQNIGLISYGLYLWHWPLLVFYRTLTLDQSPDVLETLALLLACMAISILSYRYVERPIIESKRTIARYLTACACTAAAAGVAIHHWQGVPARLPEDVIAYAAGANDYSSRRPTCHRTDAFNPPLEQSCRYGDQAATPEFAIWGDSHGVELGEAIGAHLAKQGRSILGVTYSSCPPALNFKAPLQKGCEAFTEKAVEYLVNKHNIKTVFLAAYYEFYMNSPGERDLLAGLTQTVAALAAAGKNVVLIASNPEIPGVSIPQAAARLAMVGQVDTLAVTLEEHYRYSAVAHHQLSTLAARHDHVSVFDPADTLCHERRCRLVVEGKPLLFDDNHLSRTGAAMVAAAMVKYWERR</sequence>
<dbReference type="Pfam" id="PF01757">
    <property type="entry name" value="Acyl_transf_3"/>
    <property type="match status" value="1"/>
</dbReference>
<accession>A0ABW4M509</accession>